<comment type="caution">
    <text evidence="2">The sequence shown here is derived from an EMBL/GenBank/DDBJ whole genome shotgun (WGS) entry which is preliminary data.</text>
</comment>
<organism evidence="2 3">
    <name type="scientific">Dendrobium nobile</name>
    <name type="common">Orchid</name>
    <dbReference type="NCBI Taxonomy" id="94219"/>
    <lineage>
        <taxon>Eukaryota</taxon>
        <taxon>Viridiplantae</taxon>
        <taxon>Streptophyta</taxon>
        <taxon>Embryophyta</taxon>
        <taxon>Tracheophyta</taxon>
        <taxon>Spermatophyta</taxon>
        <taxon>Magnoliopsida</taxon>
        <taxon>Liliopsida</taxon>
        <taxon>Asparagales</taxon>
        <taxon>Orchidaceae</taxon>
        <taxon>Epidendroideae</taxon>
        <taxon>Malaxideae</taxon>
        <taxon>Dendrobiinae</taxon>
        <taxon>Dendrobium</taxon>
    </lineage>
</organism>
<evidence type="ECO:0000256" key="1">
    <source>
        <dbReference type="SAM" id="Phobius"/>
    </source>
</evidence>
<dbReference type="Proteomes" id="UP000829196">
    <property type="component" value="Unassembled WGS sequence"/>
</dbReference>
<reference evidence="2" key="1">
    <citation type="journal article" date="2022" name="Front. Genet.">
        <title>Chromosome-Scale Assembly of the Dendrobium nobile Genome Provides Insights Into the Molecular Mechanism of the Biosynthesis of the Medicinal Active Ingredient of Dendrobium.</title>
        <authorList>
            <person name="Xu Q."/>
            <person name="Niu S.-C."/>
            <person name="Li K.-L."/>
            <person name="Zheng P.-J."/>
            <person name="Zhang X.-J."/>
            <person name="Jia Y."/>
            <person name="Liu Y."/>
            <person name="Niu Y.-X."/>
            <person name="Yu L.-H."/>
            <person name="Chen D.-F."/>
            <person name="Zhang G.-Q."/>
        </authorList>
    </citation>
    <scope>NUCLEOTIDE SEQUENCE</scope>
    <source>
        <tissue evidence="2">Leaf</tissue>
    </source>
</reference>
<accession>A0A8T3B0Z2</accession>
<gene>
    <name evidence="2" type="ORF">KFK09_016992</name>
</gene>
<name>A0A8T3B0Z2_DENNO</name>
<protein>
    <submittedName>
        <fullName evidence="2">Uncharacterized protein</fullName>
    </submittedName>
</protein>
<evidence type="ECO:0000313" key="2">
    <source>
        <dbReference type="EMBL" id="KAI0502047.1"/>
    </source>
</evidence>
<evidence type="ECO:0000313" key="3">
    <source>
        <dbReference type="Proteomes" id="UP000829196"/>
    </source>
</evidence>
<dbReference type="AlphaFoldDB" id="A0A8T3B0Z2"/>
<sequence length="74" mass="8146">MFFAAREFAVYLGHCDGSCPFALRQPVFLQDAGDPATAGGFSSFLPDLDMMYFGVDLIFLSPTFFNTSFLFLGV</sequence>
<keyword evidence="1" id="KW-0472">Membrane</keyword>
<feature type="transmembrane region" description="Helical" evidence="1">
    <location>
        <begin position="50"/>
        <end position="72"/>
    </location>
</feature>
<keyword evidence="1" id="KW-0812">Transmembrane</keyword>
<proteinExistence type="predicted"/>
<dbReference type="EMBL" id="JAGYWB010000012">
    <property type="protein sequence ID" value="KAI0502047.1"/>
    <property type="molecule type" value="Genomic_DNA"/>
</dbReference>
<keyword evidence="1" id="KW-1133">Transmembrane helix</keyword>
<keyword evidence="3" id="KW-1185">Reference proteome</keyword>